<proteinExistence type="predicted"/>
<dbReference type="OrthoDB" id="9758052at2"/>
<dbReference type="Pfam" id="PF21076">
    <property type="entry name" value="GDH_ACT2"/>
    <property type="match status" value="1"/>
</dbReference>
<feature type="domain" description="NAD-glutamate dehydrogenase ACT3" evidence="7">
    <location>
        <begin position="551"/>
        <end position="622"/>
    </location>
</feature>
<organism evidence="8 9">
    <name type="scientific">Croceicoccus mobilis</name>
    <dbReference type="NCBI Taxonomy" id="1703339"/>
    <lineage>
        <taxon>Bacteria</taxon>
        <taxon>Pseudomonadati</taxon>
        <taxon>Pseudomonadota</taxon>
        <taxon>Alphaproteobacteria</taxon>
        <taxon>Sphingomonadales</taxon>
        <taxon>Erythrobacteraceae</taxon>
        <taxon>Croceicoccus</taxon>
    </lineage>
</organism>
<dbReference type="Pfam" id="PF05088">
    <property type="entry name" value="Bac_GDH_CD"/>
    <property type="match status" value="1"/>
</dbReference>
<accession>A0A916YS40</accession>
<evidence type="ECO:0000259" key="6">
    <source>
        <dbReference type="Pfam" id="PF21076"/>
    </source>
</evidence>
<evidence type="ECO:0000313" key="8">
    <source>
        <dbReference type="EMBL" id="GGD57423.1"/>
    </source>
</evidence>
<dbReference type="Pfam" id="PF21078">
    <property type="entry name" value="GDH_HM3"/>
    <property type="match status" value="1"/>
</dbReference>
<dbReference type="InterPro" id="IPR036291">
    <property type="entry name" value="NAD(P)-bd_dom_sf"/>
</dbReference>
<dbReference type="Proteomes" id="UP000612349">
    <property type="component" value="Unassembled WGS sequence"/>
</dbReference>
<dbReference type="InterPro" id="IPR049056">
    <property type="entry name" value="NAD_Glu_DH_HM3"/>
</dbReference>
<feature type="region of interest" description="Disordered" evidence="2">
    <location>
        <begin position="1"/>
        <end position="44"/>
    </location>
</feature>
<dbReference type="GO" id="GO:0004069">
    <property type="term" value="F:L-aspartate:2-oxoglutarate aminotransferase activity"/>
    <property type="evidence" value="ECO:0007669"/>
    <property type="project" value="InterPro"/>
</dbReference>
<dbReference type="Pfam" id="PF21074">
    <property type="entry name" value="GDH_C"/>
    <property type="match status" value="1"/>
</dbReference>
<sequence length="1604" mass="174257">MATEAKAGNKAQGKSAGGKSAGGKSAGGKTAAGKSARGKKARSTKAQSALCEHIRASLLKGEVPLAESELASIADFLMGAAAERTPGEPQIKLESASESHRLMRLAIINDDMPFLVDSIASTLAAQGLVVDRLLHPVVPVRRDGKGTLAEVLSGPGEGELRESMVYIETARIDARARRELMSAIKNTLADVRAAIEDWRKMQVAMAEDAARIADPEGAALLRWLGDDMLTLLGHVTRKRDGSNTNRLGICRKSTKAILADASFERAFAWFDQSGEANRGHAPLIVKANAVSRVHRRVPVDLFIVPIIENGTIAALSVHAGIWTSAALSSPPDRVPRMRQQLARLMETLGFDGAAHTGKALIHALTELPHDLLIGFDEHDIERVATAMTSLADRPRPRLTIVEAPLARHLFVFVWLPRDMMSTSVRLNIQSMLEDEVGADTLDWSVQIEGGNLAMIRFVLDIRQVEGEPVEGDLDARLQVMLRGWSEAVEGELAQIDDPSRAAAVAMRYANAFPSSYRTHYGALEAARDISRLRHLSPVTGEGIADAPPARAVRLYVPEHVIAGADEPLRLKVYQQTGQLPLSDAVPALENFGFRVVSEIPTPLDGNDLGIIHDFGLGLPSGEVAESLIDRAEPIEQAIASVLNNAAENDQFNRLVISAGLSASEANWLRAMYRYFRQAVVGYTIASAVGTLARHPGITRHLLDLFRALHDPAFKGSREKAADEAREEIRIALLQVDLINDDRLLRLYQSLIEAILRTNAFAPAADEALAFKIDSSQVPGLPKPVPWREIFAYSRRVEGIHLRAGPVARGGLRWSDRRDDFRTEILGLMKAQRVKNAVIVPTGAKGGFYPKQLPDPARDRAGWAAEGQASYQLFIRTLLSVTDNIVKDKVVHPDAVVCRDGDDPYFVVAADKGTARFSDVANAIAEDEGFWLDDAFASGGSHGYDHKAMGITARGAWISVQRHFREMGVDVQSEPVRVVGCGDMSGDVFGNGMLLSKAIKLVAAFDHRHIFIDPDPDPAKGWKERKRMFDLPHSSWDDYDKSLISKGGGVFARTMKRVPLSKEAQEALGIEESEIEPDRLIAAILAAPADLLWFGGIGTYVKASSEVNAQVGDPTNDALRISASELRVKVVGEGANLGITQAARIEFGLNGGRINTDFIDNSAGVDCSDNEVNIKIAFAAARRAGRLSEERRNTLLAEMTDEVADIVLEDNRLQALALSVAERGAANVTASHLRVMEMLEESGDLDRRTEGLADSETLGRRAGEGKGLTRPELAVLLSSVKLRLQAAIEDSDLPDDPGLEGLLFAAFPEPMRSDFKSQIAGHRLRREIIATQLANAIVNRLGIVHPFELAEEESVPLAQIAAAYAVAVSLFDVDALWERIEQAKMPEPARLMLLDHLASAVRGHMADLLRADMGRVAPSTTLKRLSGDIAALGEGTAELLAEDTRISSSRLCERFTEAGVPQAKAALVTHMFEMDGAVGLADLAVDRGMETRSLARAFTLLGELLGLHWAQSTAALMDPSDPWERLLVAGLSRDFQQMRLDFLRGLSRSKKAKSDPVGAVESWVAEREGSVRRFRSMIERARGTSPIAPAMLAQIASQARNLLMR</sequence>
<dbReference type="PANTHER" id="PTHR43403:SF1">
    <property type="entry name" value="NAD-SPECIFIC GLUTAMATE DEHYDROGENASE"/>
    <property type="match status" value="1"/>
</dbReference>
<dbReference type="Gene3D" id="3.40.50.720">
    <property type="entry name" value="NAD(P)-binding Rossmann-like Domain"/>
    <property type="match status" value="1"/>
</dbReference>
<keyword evidence="9" id="KW-1185">Reference proteome</keyword>
<feature type="domain" description="NAD-glutamate dehydrogenase catalytic" evidence="3">
    <location>
        <begin position="728"/>
        <end position="1219"/>
    </location>
</feature>
<dbReference type="InterPro" id="IPR049064">
    <property type="entry name" value="NAD_Glu_DH_ACT3"/>
</dbReference>
<dbReference type="SUPFAM" id="SSF53223">
    <property type="entry name" value="Aminoacid dehydrogenase-like, N-terminal domain"/>
    <property type="match status" value="1"/>
</dbReference>
<name>A0A916YS40_9SPHN</name>
<feature type="domain" description="NAD-glutamate dehydrogenase N-terminal ACT1" evidence="5">
    <location>
        <begin position="67"/>
        <end position="179"/>
    </location>
</feature>
<dbReference type="InterPro" id="IPR049059">
    <property type="entry name" value="NAD_Glu_DH_HM1"/>
</dbReference>
<comment type="caution">
    <text evidence="8">The sequence shown here is derived from an EMBL/GenBank/DDBJ whole genome shotgun (WGS) entry which is preliminary data.</text>
</comment>
<gene>
    <name evidence="8" type="ORF">GCM10010990_03310</name>
</gene>
<dbReference type="Pfam" id="PF21079">
    <property type="entry name" value="GDH_HM2"/>
    <property type="match status" value="1"/>
</dbReference>
<dbReference type="SUPFAM" id="SSF51735">
    <property type="entry name" value="NAD(P)-binding Rossmann-fold domains"/>
    <property type="match status" value="1"/>
</dbReference>
<evidence type="ECO:0000259" key="4">
    <source>
        <dbReference type="Pfam" id="PF21074"/>
    </source>
</evidence>
<dbReference type="InterPro" id="IPR049062">
    <property type="entry name" value="NAD_Glu_DH_ACT2"/>
</dbReference>
<dbReference type="EMBL" id="BMIP01000001">
    <property type="protein sequence ID" value="GGD57423.1"/>
    <property type="molecule type" value="Genomic_DNA"/>
</dbReference>
<dbReference type="InterPro" id="IPR046346">
    <property type="entry name" value="Aminoacid_DH-like_N_sf"/>
</dbReference>
<feature type="domain" description="NAD-specific glutamate dehydrogenase C-terminal" evidence="4">
    <location>
        <begin position="1264"/>
        <end position="1592"/>
    </location>
</feature>
<protein>
    <submittedName>
        <fullName evidence="8">Glutamate dehydrogenase</fullName>
    </submittedName>
</protein>
<evidence type="ECO:0000256" key="2">
    <source>
        <dbReference type="SAM" id="MobiDB-lite"/>
    </source>
</evidence>
<dbReference type="GO" id="GO:0006538">
    <property type="term" value="P:L-glutamate catabolic process"/>
    <property type="evidence" value="ECO:0007669"/>
    <property type="project" value="InterPro"/>
</dbReference>
<dbReference type="RefSeq" id="WP_066772710.1">
    <property type="nucleotide sequence ID" value="NZ_BMIP01000001.1"/>
</dbReference>
<evidence type="ECO:0000259" key="5">
    <source>
        <dbReference type="Pfam" id="PF21075"/>
    </source>
</evidence>
<dbReference type="Pfam" id="PF21073">
    <property type="entry name" value="GDH_HM1"/>
    <property type="match status" value="1"/>
</dbReference>
<dbReference type="GO" id="GO:0004352">
    <property type="term" value="F:glutamate dehydrogenase (NAD+) activity"/>
    <property type="evidence" value="ECO:0007669"/>
    <property type="project" value="InterPro"/>
</dbReference>
<dbReference type="Pfam" id="PF21075">
    <property type="entry name" value="GDH_ACT1"/>
    <property type="match status" value="1"/>
</dbReference>
<feature type="compositionally biased region" description="Low complexity" evidence="2">
    <location>
        <begin position="1"/>
        <end position="14"/>
    </location>
</feature>
<reference evidence="8" key="2">
    <citation type="submission" date="2020-09" db="EMBL/GenBank/DDBJ databases">
        <authorList>
            <person name="Sun Q."/>
            <person name="Zhou Y."/>
        </authorList>
    </citation>
    <scope>NUCLEOTIDE SEQUENCE</scope>
    <source>
        <strain evidence="8">CGMCC 1.15360</strain>
    </source>
</reference>
<reference evidence="8" key="1">
    <citation type="journal article" date="2014" name="Int. J. Syst. Evol. Microbiol.">
        <title>Complete genome sequence of Corynebacterium casei LMG S-19264T (=DSM 44701T), isolated from a smear-ripened cheese.</title>
        <authorList>
            <consortium name="US DOE Joint Genome Institute (JGI-PGF)"/>
            <person name="Walter F."/>
            <person name="Albersmeier A."/>
            <person name="Kalinowski J."/>
            <person name="Ruckert C."/>
        </authorList>
    </citation>
    <scope>NUCLEOTIDE SEQUENCE</scope>
    <source>
        <strain evidence="8">CGMCC 1.15360</strain>
    </source>
</reference>
<dbReference type="InterPro" id="IPR049058">
    <property type="entry name" value="NAD_Glu_DH_HM2"/>
</dbReference>
<feature type="domain" description="NAD-glutamate dehydrogenase ACT2" evidence="6">
    <location>
        <begin position="397"/>
        <end position="484"/>
    </location>
</feature>
<dbReference type="InterPro" id="IPR007780">
    <property type="entry name" value="NAD_Glu_DH_bac"/>
</dbReference>
<feature type="compositionally biased region" description="Gly residues" evidence="2">
    <location>
        <begin position="15"/>
        <end position="26"/>
    </location>
</feature>
<dbReference type="InterPro" id="IPR048381">
    <property type="entry name" value="GDH_C"/>
</dbReference>
<dbReference type="PANTHER" id="PTHR43403">
    <property type="entry name" value="NAD-SPECIFIC GLUTAMATE DEHYDROGENASE"/>
    <property type="match status" value="1"/>
</dbReference>
<dbReference type="InterPro" id="IPR028971">
    <property type="entry name" value="NAD-GDH_cat"/>
</dbReference>
<dbReference type="PIRSF" id="PIRSF036761">
    <property type="entry name" value="GDH_Mll4104"/>
    <property type="match status" value="1"/>
</dbReference>
<evidence type="ECO:0000259" key="3">
    <source>
        <dbReference type="Pfam" id="PF05088"/>
    </source>
</evidence>
<dbReference type="InterPro" id="IPR024727">
    <property type="entry name" value="NAD_Glu_DH_N_ACT1"/>
</dbReference>
<evidence type="ECO:0000256" key="1">
    <source>
        <dbReference type="ARBA" id="ARBA00023002"/>
    </source>
</evidence>
<evidence type="ECO:0000259" key="7">
    <source>
        <dbReference type="Pfam" id="PF21077"/>
    </source>
</evidence>
<keyword evidence="1" id="KW-0560">Oxidoreductase</keyword>
<dbReference type="Pfam" id="PF21077">
    <property type="entry name" value="GDH_ACT3"/>
    <property type="match status" value="1"/>
</dbReference>
<evidence type="ECO:0000313" key="9">
    <source>
        <dbReference type="Proteomes" id="UP000612349"/>
    </source>
</evidence>